<sequence>MRDNTGIALSRPLPLDAIRLPAAAAVLVSRAPRCVSYELHGHLAAPPAAVWAALRDVERWPRWTPTVTRAAWVHQATLVTGARVRLHQPGLLPATWTVEQAEPFRGFSWSCQGLGVSVQAGHWIEPAADGCQLCLTITLRGPCAAAAALLFGRLNQRYLQRELAGLAEYLGRCHPPVSMNGDATP</sequence>
<dbReference type="SUPFAM" id="SSF55961">
    <property type="entry name" value="Bet v1-like"/>
    <property type="match status" value="1"/>
</dbReference>
<gene>
    <name evidence="1" type="ORF">E4L96_17945</name>
</gene>
<dbReference type="Proteomes" id="UP000298438">
    <property type="component" value="Unassembled WGS sequence"/>
</dbReference>
<name>A0A4Y9S2W0_9BURK</name>
<accession>A0A4Y9S2W0</accession>
<organism evidence="1 2">
    <name type="scientific">Zemynaea arenosa</name>
    <dbReference type="NCBI Taxonomy" id="2561931"/>
    <lineage>
        <taxon>Bacteria</taxon>
        <taxon>Pseudomonadati</taxon>
        <taxon>Pseudomonadota</taxon>
        <taxon>Betaproteobacteria</taxon>
        <taxon>Burkholderiales</taxon>
        <taxon>Oxalobacteraceae</taxon>
        <taxon>Telluria group</taxon>
        <taxon>Zemynaea</taxon>
    </lineage>
</organism>
<protein>
    <submittedName>
        <fullName evidence="1">Polyketide cyclase</fullName>
    </submittedName>
</protein>
<dbReference type="EMBL" id="SPVF01000226">
    <property type="protein sequence ID" value="TFW15634.1"/>
    <property type="molecule type" value="Genomic_DNA"/>
</dbReference>
<dbReference type="AlphaFoldDB" id="A0A4Y9S2W0"/>
<dbReference type="Pfam" id="PF10604">
    <property type="entry name" value="Polyketide_cyc2"/>
    <property type="match status" value="1"/>
</dbReference>
<dbReference type="InterPro" id="IPR019587">
    <property type="entry name" value="Polyketide_cyclase/dehydratase"/>
</dbReference>
<dbReference type="InterPro" id="IPR023393">
    <property type="entry name" value="START-like_dom_sf"/>
</dbReference>
<evidence type="ECO:0000313" key="2">
    <source>
        <dbReference type="Proteomes" id="UP000298438"/>
    </source>
</evidence>
<evidence type="ECO:0000313" key="1">
    <source>
        <dbReference type="EMBL" id="TFW15634.1"/>
    </source>
</evidence>
<dbReference type="Gene3D" id="3.30.530.20">
    <property type="match status" value="1"/>
</dbReference>
<dbReference type="OrthoDB" id="5402478at2"/>
<reference evidence="1 2" key="1">
    <citation type="submission" date="2019-03" db="EMBL/GenBank/DDBJ databases">
        <title>Draft Genome Sequence of Massilia arenosa sp. nov., a Novel Massilia Species Isolated from a Sandy-loam Maize Soil.</title>
        <authorList>
            <person name="Raths R."/>
            <person name="Peta V."/>
            <person name="Bucking H."/>
        </authorList>
    </citation>
    <scope>NUCLEOTIDE SEQUENCE [LARGE SCALE GENOMIC DNA]</scope>
    <source>
        <strain evidence="1 2">MC02</strain>
    </source>
</reference>
<keyword evidence="2" id="KW-1185">Reference proteome</keyword>
<comment type="caution">
    <text evidence="1">The sequence shown here is derived from an EMBL/GenBank/DDBJ whole genome shotgun (WGS) entry which is preliminary data.</text>
</comment>
<proteinExistence type="predicted"/>